<evidence type="ECO:0000256" key="4">
    <source>
        <dbReference type="ARBA" id="ARBA00023242"/>
    </source>
</evidence>
<evidence type="ECO:0000256" key="5">
    <source>
        <dbReference type="PROSITE-ProRule" id="PRU00221"/>
    </source>
</evidence>
<dbReference type="Pfam" id="PF08154">
    <property type="entry name" value="NLE"/>
    <property type="match status" value="1"/>
</dbReference>
<dbReference type="CDD" id="cd00200">
    <property type="entry name" value="WD40"/>
    <property type="match status" value="1"/>
</dbReference>
<evidence type="ECO:0000259" key="7">
    <source>
        <dbReference type="SMART" id="SM01083"/>
    </source>
</evidence>
<keyword evidence="6" id="KW-0175">Coiled coil</keyword>
<organism evidence="8 9">
    <name type="scientific">Strongyloides stercoralis</name>
    <name type="common">Threadworm</name>
    <dbReference type="NCBI Taxonomy" id="6248"/>
    <lineage>
        <taxon>Eukaryota</taxon>
        <taxon>Metazoa</taxon>
        <taxon>Ecdysozoa</taxon>
        <taxon>Nematoda</taxon>
        <taxon>Chromadorea</taxon>
        <taxon>Rhabditida</taxon>
        <taxon>Tylenchina</taxon>
        <taxon>Panagrolaimomorpha</taxon>
        <taxon>Strongyloidoidea</taxon>
        <taxon>Strongyloididae</taxon>
        <taxon>Strongyloides</taxon>
    </lineage>
</organism>
<dbReference type="PANTHER" id="PTHR13151:SF2">
    <property type="entry name" value="COREPRESSOR INTERACTING WITH RBPJ 1"/>
    <property type="match status" value="1"/>
</dbReference>
<dbReference type="Proteomes" id="UP000035681">
    <property type="component" value="Unplaced"/>
</dbReference>
<feature type="repeat" description="WD" evidence="5">
    <location>
        <begin position="340"/>
        <end position="382"/>
    </location>
</feature>
<feature type="repeat" description="WD" evidence="5">
    <location>
        <begin position="253"/>
        <end position="295"/>
    </location>
</feature>
<keyword evidence="8" id="KW-1185">Reference proteome</keyword>
<evidence type="ECO:0000256" key="2">
    <source>
        <dbReference type="ARBA" id="ARBA00022574"/>
    </source>
</evidence>
<name>A0AAF5DF54_STRER</name>
<protein>
    <submittedName>
        <fullName evidence="9">Cir_N domain-containing protein</fullName>
    </submittedName>
</protein>
<evidence type="ECO:0000256" key="6">
    <source>
        <dbReference type="SAM" id="Coils"/>
    </source>
</evidence>
<dbReference type="GO" id="GO:0003714">
    <property type="term" value="F:transcription corepressor activity"/>
    <property type="evidence" value="ECO:0007669"/>
    <property type="project" value="InterPro"/>
</dbReference>
<evidence type="ECO:0000313" key="8">
    <source>
        <dbReference type="Proteomes" id="UP000035681"/>
    </source>
</evidence>
<evidence type="ECO:0000256" key="1">
    <source>
        <dbReference type="ARBA" id="ARBA00004604"/>
    </source>
</evidence>
<dbReference type="InterPro" id="IPR012972">
    <property type="entry name" value="NLE"/>
</dbReference>
<dbReference type="PRINTS" id="PR00320">
    <property type="entry name" value="GPROTEINBRPT"/>
</dbReference>
<dbReference type="SUPFAM" id="SSF50978">
    <property type="entry name" value="WD40 repeat-like"/>
    <property type="match status" value="1"/>
</dbReference>
<feature type="repeat" description="WD" evidence="5">
    <location>
        <begin position="295"/>
        <end position="329"/>
    </location>
</feature>
<dbReference type="PROSITE" id="PS00678">
    <property type="entry name" value="WD_REPEATS_1"/>
    <property type="match status" value="2"/>
</dbReference>
<keyword evidence="4" id="KW-0539">Nucleus</keyword>
<comment type="subcellular location">
    <subcellularLocation>
        <location evidence="1">Nucleus</location>
        <location evidence="1">Nucleolus</location>
    </subcellularLocation>
</comment>
<evidence type="ECO:0000256" key="3">
    <source>
        <dbReference type="ARBA" id="ARBA00022737"/>
    </source>
</evidence>
<feature type="repeat" description="WD" evidence="5">
    <location>
        <begin position="193"/>
        <end position="232"/>
    </location>
</feature>
<dbReference type="SMART" id="SM00320">
    <property type="entry name" value="WD40"/>
    <property type="match status" value="6"/>
</dbReference>
<sequence length="736" mass="83922">EENIMTSEDNPHIAVSFFSGDPILIIPDDVFNIPTSSDVKKLNLLVQTAIDNNDIDFNFIVDSVLITSTIDNYLTECGKTIEGCLKIECIGKQNPPRPDKDIPHNDWVGAVKVTNNYIISGTFDGVVNVFDHSGKNLLKKDITIDPIKCMDINIDQKNDKIICVTGNQDQTLSLNEISNDENKKVKLTTLAILRGHARSVDCVAMRNDKIVSGSYDSTLKIWDTDLTKNVFTENSKEKKQKLTTVTKTPLVTLQSHKEGISGVSWSNENDKQVATVSWDHSIILWDLETSTVSSKIGSNKSFTSISMHPSNSTCITGSVDPIARLWDLRCNTGAMVKSSFQSHKSWISAVQWCRTKDHLFVTASYDNSIKMWDVRSPKVNLYDLFGHEDRVLCVDWSDFGIIASGSVDATKMGKGFQNFMSKKDFHPSAIWNLKRKYEALEKQKMEEKRQAEMDELYKKEQEILEHKALLGDEKAKLGLSFMYDAPAGINKREEENKPEPKFEWQRKYNAPREAYARNNDQIVDQPFGIEVRHVRCVKCKKWGHLNTDSECPMFSKDDEFTSTNPSEIFKAGKASTSISTKQEPSVSKGQLIYEMKEEHGLLLKQKILSNIRTDECLTTLGKSEAEKAKEEAFQKFYAMMQINIKFCRKFLKRKPKKRRKRSGVKRKGNINLNKFMSNSNVISKKEARRQMFDLAETLESLSHLLFKLKERKRQLLLEHDMLKEELVKKSSKNQSS</sequence>
<proteinExistence type="predicted"/>
<dbReference type="InterPro" id="IPR020472">
    <property type="entry name" value="WD40_PAC1"/>
</dbReference>
<feature type="coiled-coil region" evidence="6">
    <location>
        <begin position="430"/>
        <end position="462"/>
    </location>
</feature>
<dbReference type="InterPro" id="IPR019775">
    <property type="entry name" value="WD40_repeat_CS"/>
</dbReference>
<dbReference type="WBParaSite" id="TCONS_00011153.p1">
    <property type="protein sequence ID" value="TCONS_00011153.p1"/>
    <property type="gene ID" value="XLOC_005299"/>
</dbReference>
<dbReference type="InterPro" id="IPR019339">
    <property type="entry name" value="CIR_N_dom"/>
</dbReference>
<dbReference type="Gene3D" id="2.130.10.10">
    <property type="entry name" value="YVTN repeat-like/Quinoprotein amine dehydrogenase"/>
    <property type="match status" value="2"/>
</dbReference>
<dbReference type="PANTHER" id="PTHR13151">
    <property type="entry name" value="CBF1 INTERACTING COREPRESSOR CIR"/>
    <property type="match status" value="1"/>
</dbReference>
<evidence type="ECO:0000313" key="9">
    <source>
        <dbReference type="WBParaSite" id="TCONS_00011153.p1"/>
    </source>
</evidence>
<dbReference type="AlphaFoldDB" id="A0AAF5DF54"/>
<keyword evidence="2 5" id="KW-0853">WD repeat</keyword>
<reference evidence="9" key="1">
    <citation type="submission" date="2024-02" db="UniProtKB">
        <authorList>
            <consortium name="WormBaseParasite"/>
        </authorList>
    </citation>
    <scope>IDENTIFICATION</scope>
</reference>
<feature type="domain" description="CBF1-interacting co-repressor CIR N-terminal" evidence="7">
    <location>
        <begin position="424"/>
        <end position="460"/>
    </location>
</feature>
<dbReference type="PROSITE" id="PS50082">
    <property type="entry name" value="WD_REPEATS_2"/>
    <property type="match status" value="4"/>
</dbReference>
<dbReference type="PROSITE" id="PS50294">
    <property type="entry name" value="WD_REPEATS_REGION"/>
    <property type="match status" value="3"/>
</dbReference>
<dbReference type="InterPro" id="IPR036322">
    <property type="entry name" value="WD40_repeat_dom_sf"/>
</dbReference>
<dbReference type="InterPro" id="IPR001680">
    <property type="entry name" value="WD40_rpt"/>
</dbReference>
<dbReference type="SMART" id="SM01083">
    <property type="entry name" value="Cir_N"/>
    <property type="match status" value="1"/>
</dbReference>
<keyword evidence="3" id="KW-0677">Repeat</keyword>
<dbReference type="Pfam" id="PF00400">
    <property type="entry name" value="WD40"/>
    <property type="match status" value="5"/>
</dbReference>
<accession>A0AAF5DF54</accession>
<dbReference type="InterPro" id="IPR040014">
    <property type="entry name" value="CIR1"/>
</dbReference>
<dbReference type="GO" id="GO:0005730">
    <property type="term" value="C:nucleolus"/>
    <property type="evidence" value="ECO:0007669"/>
    <property type="project" value="UniProtKB-SubCell"/>
</dbReference>
<dbReference type="InterPro" id="IPR015943">
    <property type="entry name" value="WD40/YVTN_repeat-like_dom_sf"/>
</dbReference>